<dbReference type="InterPro" id="IPR007012">
    <property type="entry name" value="PolA_pol_cen_dom"/>
</dbReference>
<keyword evidence="12" id="KW-0378">Hydrolase</keyword>
<organism evidence="23 24">
    <name type="scientific">Pseudocercospora musae</name>
    <dbReference type="NCBI Taxonomy" id="113226"/>
    <lineage>
        <taxon>Eukaryota</taxon>
        <taxon>Fungi</taxon>
        <taxon>Dikarya</taxon>
        <taxon>Ascomycota</taxon>
        <taxon>Pezizomycotina</taxon>
        <taxon>Dothideomycetes</taxon>
        <taxon>Dothideomycetidae</taxon>
        <taxon>Mycosphaerellales</taxon>
        <taxon>Mycosphaerellaceae</taxon>
        <taxon>Pseudocercospora</taxon>
    </lineage>
</organism>
<feature type="compositionally biased region" description="Basic and acidic residues" evidence="19">
    <location>
        <begin position="1079"/>
        <end position="1090"/>
    </location>
</feature>
<evidence type="ECO:0000256" key="13">
    <source>
        <dbReference type="ARBA" id="ARBA00022840"/>
    </source>
</evidence>
<proteinExistence type="inferred from homology"/>
<evidence type="ECO:0000256" key="18">
    <source>
        <dbReference type="ARBA" id="ARBA00049117"/>
    </source>
</evidence>
<dbReference type="GO" id="GO:0006397">
    <property type="term" value="P:mRNA processing"/>
    <property type="evidence" value="ECO:0007669"/>
    <property type="project" value="UniProtKB-KW"/>
</dbReference>
<evidence type="ECO:0000256" key="4">
    <source>
        <dbReference type="ARBA" id="ARBA00004308"/>
    </source>
</evidence>
<dbReference type="GO" id="GO:0005525">
    <property type="term" value="F:GTP binding"/>
    <property type="evidence" value="ECO:0007669"/>
    <property type="project" value="UniProtKB-KW"/>
</dbReference>
<dbReference type="InterPro" id="IPR007010">
    <property type="entry name" value="PolA_pol_RNA-bd_dom"/>
</dbReference>
<dbReference type="GO" id="GO:0046872">
    <property type="term" value="F:metal ion binding"/>
    <property type="evidence" value="ECO:0007669"/>
    <property type="project" value="UniProtKB-KW"/>
</dbReference>
<keyword evidence="9" id="KW-0808">Transferase</keyword>
<sequence>MPSKNHQRHTKDFSSIPGSRLRGNPRRRRLEVPRLHKVHPRLSRNLGVVYCTKNRSREADWHLDSHYRQDGIACPSTATSSHWSAANLAAQTSGGEWLACWPDQPLPAARRSPDIRSSRGVLVMRTLFSHNILSPQPTPAPSSKPNPFELSFNQSSYATSSTASTAASNISSQSTSPKQNDYLTQRDAIQQDYADDVYPRQSLDAVTRYGHTRRKGNPKVLFMGMRRSGKSSIQKVLFEKLSPAETLFLEPTSKIDSAAMDSFMKLESSELPTNISYLSPDFDREGVFGSVGAVVWVIDIQDEYFNSISHLIQTATFLLDNYPRINFEVFIHKIDGLSEEYKYDTYRDVRQRVQDELADAGYAGRGVAFYQTSIFDHSIYEAMSKVVQKLLPQLPAMEALLNKLCASCRIQKAYLFDTTSKIYLATDASPTFLKDYEVCSDYVDVIVDIKQIYGWEPKSRDGDLTADSDDGQGSAPSESLITYDKSGNTYIYAREINEYLSLICVMGQGSTADKRVLIDYNSNGAQFGVSLPLSTAPPTKQDTELGETLLTELKAQNNFESPEDTAKRNLVLQRLQKLLQKLVQDVGKKKGMSPELLKEAGGKIFTYGSYRLGVYGPGSDIDSLMVAPKHVSRDDFFERMPGMIRATFKPEEITEMVVVPAAAVPIIKTKLMGVDIDLIFANLQRDSIPTNLDLGDTNLLRGLDDTDLKCVNGTRVTDRILTLVPQTRIFRIALRAVKLWAQKRAVYGAIACYPGGVAYGMIVARVCQLYPNAAAPKIVQKFFWLLHTWAWPSPIYLQAREKGPLGKTEWDPTTNLGDKRHLMPVITPAYPCMNSTHTITPSTMAVLKKESDRGHKIVNEIYEGKRPWKDLFAKHTFFSDAYQHYICIITAARTKEAQQAWSGLVQSRVKRLLSGIEQSDADSVNLVQPFNKGIARRHECKTEADVEKTLAGGLECHVGESKTAEQSATVAAQVAAHDEDDGNTLQNAAANTTAVEKKDDITEIWTTTFYLGIELIKGAKNLDISWPIQDFKRQVIEWDGYDGGVHSVQIKHVRDYQLPDDLFTEGEKRPVKKKKKAKKTETAGENDKKRSFTNSGLDENLDPAKRRQSGNVPGMTAAKANGSATPNGSAG</sequence>
<dbReference type="GO" id="GO:0031123">
    <property type="term" value="P:RNA 3'-end processing"/>
    <property type="evidence" value="ECO:0007669"/>
    <property type="project" value="InterPro"/>
</dbReference>
<dbReference type="InterPro" id="IPR048840">
    <property type="entry name" value="PolA_pol_NTPase"/>
</dbReference>
<dbReference type="PANTHER" id="PTHR10682">
    <property type="entry name" value="POLY A POLYMERASE"/>
    <property type="match status" value="1"/>
</dbReference>
<dbReference type="InterPro" id="IPR043519">
    <property type="entry name" value="NT_sf"/>
</dbReference>
<keyword evidence="11" id="KW-0547">Nucleotide-binding</keyword>
<dbReference type="Gene3D" id="3.40.50.300">
    <property type="entry name" value="P-loop containing nucleotide triphosphate hydrolases"/>
    <property type="match status" value="1"/>
</dbReference>
<dbReference type="Gene3D" id="3.30.460.10">
    <property type="entry name" value="Beta Polymerase, domain 2"/>
    <property type="match status" value="1"/>
</dbReference>
<dbReference type="Pfam" id="PF04928">
    <property type="entry name" value="PAP_central"/>
    <property type="match status" value="1"/>
</dbReference>
<dbReference type="FunFam" id="3.40.50.300:FF:001086">
    <property type="entry name" value="GTP-binding protein GTR2"/>
    <property type="match status" value="1"/>
</dbReference>
<evidence type="ECO:0000256" key="11">
    <source>
        <dbReference type="ARBA" id="ARBA00022741"/>
    </source>
</evidence>
<keyword evidence="10" id="KW-0479">Metal-binding</keyword>
<accession>A0A139ISC7</accession>
<reference evidence="23 24" key="1">
    <citation type="submission" date="2015-07" db="EMBL/GenBank/DDBJ databases">
        <title>Comparative genomics of the Sigatoka disease complex on banana suggests a link between parallel evolutionary changes in Pseudocercospora fijiensis and Pseudocercospora eumusae and increased virulence on the banana host.</title>
        <authorList>
            <person name="Chang T.-C."/>
            <person name="Salvucci A."/>
            <person name="Crous P.W."/>
            <person name="Stergiopoulos I."/>
        </authorList>
    </citation>
    <scope>NUCLEOTIDE SEQUENCE [LARGE SCALE GENOMIC DNA]</scope>
    <source>
        <strain evidence="23 24">CBS 116634</strain>
    </source>
</reference>
<evidence type="ECO:0000259" key="20">
    <source>
        <dbReference type="Pfam" id="PF04926"/>
    </source>
</evidence>
<gene>
    <name evidence="23" type="ORF">AC579_9043</name>
</gene>
<comment type="cofactor">
    <cofactor evidence="1">
        <name>Mn(2+)</name>
        <dbReference type="ChEBI" id="CHEBI:29035"/>
    </cofactor>
</comment>
<comment type="caution">
    <text evidence="23">The sequence shown here is derived from an EMBL/GenBank/DDBJ whole genome shotgun (WGS) entry which is preliminary data.</text>
</comment>
<evidence type="ECO:0000256" key="7">
    <source>
        <dbReference type="ARBA" id="ARBA00012388"/>
    </source>
</evidence>
<dbReference type="SUPFAM" id="SSF81631">
    <property type="entry name" value="PAP/OAS1 substrate-binding domain"/>
    <property type="match status" value="1"/>
</dbReference>
<evidence type="ECO:0000256" key="19">
    <source>
        <dbReference type="SAM" id="MobiDB-lite"/>
    </source>
</evidence>
<dbReference type="EC" id="2.7.7.19" evidence="7"/>
<dbReference type="InterPro" id="IPR006762">
    <property type="entry name" value="Gtr1_RagA"/>
</dbReference>
<dbReference type="InterPro" id="IPR011068">
    <property type="entry name" value="NuclTrfase_I-like_C"/>
</dbReference>
<comment type="similarity">
    <text evidence="5">Belongs to the GTR/RAG GTP-binding protein family.</text>
</comment>
<evidence type="ECO:0000256" key="8">
    <source>
        <dbReference type="ARBA" id="ARBA00022664"/>
    </source>
</evidence>
<dbReference type="CDD" id="cd05402">
    <property type="entry name" value="NT_PAP_TUTase"/>
    <property type="match status" value="1"/>
</dbReference>
<evidence type="ECO:0000256" key="5">
    <source>
        <dbReference type="ARBA" id="ARBA00007756"/>
    </source>
</evidence>
<dbReference type="EMBL" id="LFZO01000016">
    <property type="protein sequence ID" value="KXT17661.1"/>
    <property type="molecule type" value="Genomic_DNA"/>
</dbReference>
<feature type="region of interest" description="Disordered" evidence="19">
    <location>
        <begin position="1067"/>
        <end position="1131"/>
    </location>
</feature>
<evidence type="ECO:0000259" key="22">
    <source>
        <dbReference type="Pfam" id="PF20750"/>
    </source>
</evidence>
<evidence type="ECO:0000256" key="1">
    <source>
        <dbReference type="ARBA" id="ARBA00001936"/>
    </source>
</evidence>
<name>A0A139ISC7_9PEZI</name>
<dbReference type="Pfam" id="PF04670">
    <property type="entry name" value="Gtr1_RagA"/>
    <property type="match status" value="1"/>
</dbReference>
<dbReference type="GO" id="GO:1990817">
    <property type="term" value="F:poly(A) RNA polymerase activity"/>
    <property type="evidence" value="ECO:0007669"/>
    <property type="project" value="UniProtKB-EC"/>
</dbReference>
<dbReference type="GO" id="GO:0005524">
    <property type="term" value="F:ATP binding"/>
    <property type="evidence" value="ECO:0007669"/>
    <property type="project" value="UniProtKB-KW"/>
</dbReference>
<dbReference type="Pfam" id="PF20750">
    <property type="entry name" value="PAP_NTPase"/>
    <property type="match status" value="1"/>
</dbReference>
<dbReference type="GO" id="GO:0005634">
    <property type="term" value="C:nucleus"/>
    <property type="evidence" value="ECO:0007669"/>
    <property type="project" value="UniProtKB-SubCell"/>
</dbReference>
<evidence type="ECO:0000313" key="24">
    <source>
        <dbReference type="Proteomes" id="UP000073492"/>
    </source>
</evidence>
<dbReference type="InterPro" id="IPR027417">
    <property type="entry name" value="P-loop_NTPase"/>
</dbReference>
<evidence type="ECO:0000256" key="9">
    <source>
        <dbReference type="ARBA" id="ARBA00022679"/>
    </source>
</evidence>
<dbReference type="Proteomes" id="UP000073492">
    <property type="component" value="Unassembled WGS sequence"/>
</dbReference>
<keyword evidence="17" id="KW-0539">Nucleus</keyword>
<keyword evidence="24" id="KW-1185">Reference proteome</keyword>
<keyword evidence="13" id="KW-0067">ATP-binding</keyword>
<dbReference type="Pfam" id="PF04926">
    <property type="entry name" value="PAP_RNA-bind"/>
    <property type="match status" value="1"/>
</dbReference>
<dbReference type="SUPFAM" id="SSF81301">
    <property type="entry name" value="Nucleotidyltransferase"/>
    <property type="match status" value="1"/>
</dbReference>
<comment type="cofactor">
    <cofactor evidence="2">
        <name>Mg(2+)</name>
        <dbReference type="ChEBI" id="CHEBI:18420"/>
    </cofactor>
</comment>
<feature type="region of interest" description="Disordered" evidence="19">
    <location>
        <begin position="132"/>
        <end position="152"/>
    </location>
</feature>
<keyword evidence="14" id="KW-0460">Magnesium</keyword>
<dbReference type="CDD" id="cd11385">
    <property type="entry name" value="RagC_like"/>
    <property type="match status" value="1"/>
</dbReference>
<feature type="domain" description="Poly(A) polymerase central" evidence="21">
    <location>
        <begin position="730"/>
        <end position="874"/>
    </location>
</feature>
<dbReference type="PANTHER" id="PTHR10682:SF10">
    <property type="entry name" value="POLYNUCLEOTIDE ADENYLYLTRANSFERASE"/>
    <property type="match status" value="1"/>
</dbReference>
<dbReference type="SUPFAM" id="SSF55003">
    <property type="entry name" value="PAP/Archaeal CCA-adding enzyme, C-terminal domain"/>
    <property type="match status" value="1"/>
</dbReference>
<feature type="domain" description="Poly(A) polymerase RNA-binding" evidence="20">
    <location>
        <begin position="876"/>
        <end position="1072"/>
    </location>
</feature>
<evidence type="ECO:0000256" key="12">
    <source>
        <dbReference type="ARBA" id="ARBA00022801"/>
    </source>
</evidence>
<dbReference type="OrthoDB" id="412748at2759"/>
<feature type="region of interest" description="Disordered" evidence="19">
    <location>
        <begin position="1"/>
        <end position="29"/>
    </location>
</feature>
<dbReference type="STRING" id="113226.A0A139ISC7"/>
<evidence type="ECO:0000256" key="10">
    <source>
        <dbReference type="ARBA" id="ARBA00022723"/>
    </source>
</evidence>
<evidence type="ECO:0000313" key="23">
    <source>
        <dbReference type="EMBL" id="KXT17661.1"/>
    </source>
</evidence>
<dbReference type="GO" id="GO:0003723">
    <property type="term" value="F:RNA binding"/>
    <property type="evidence" value="ECO:0007669"/>
    <property type="project" value="InterPro"/>
</dbReference>
<evidence type="ECO:0000256" key="6">
    <source>
        <dbReference type="ARBA" id="ARBA00010912"/>
    </source>
</evidence>
<dbReference type="GO" id="GO:0012505">
    <property type="term" value="C:endomembrane system"/>
    <property type="evidence" value="ECO:0007669"/>
    <property type="project" value="UniProtKB-SubCell"/>
</dbReference>
<comment type="subcellular location">
    <subcellularLocation>
        <location evidence="4">Endomembrane system</location>
    </subcellularLocation>
    <subcellularLocation>
        <location evidence="3">Nucleus</location>
    </subcellularLocation>
</comment>
<comment type="similarity">
    <text evidence="6">Belongs to the poly(A) polymerase family.</text>
</comment>
<dbReference type="InterPro" id="IPR039400">
    <property type="entry name" value="RagC/D"/>
</dbReference>
<dbReference type="GO" id="GO:0016787">
    <property type="term" value="F:hydrolase activity"/>
    <property type="evidence" value="ECO:0007669"/>
    <property type="project" value="UniProtKB-KW"/>
</dbReference>
<protein>
    <recommendedName>
        <fullName evidence="7">polynucleotide adenylyltransferase</fullName>
        <ecNumber evidence="7">2.7.7.19</ecNumber>
    </recommendedName>
</protein>
<feature type="domain" description="Poly(A) polymerase nucleotidyltransferase" evidence="22">
    <location>
        <begin position="528"/>
        <end position="724"/>
    </location>
</feature>
<dbReference type="SUPFAM" id="SSF52540">
    <property type="entry name" value="P-loop containing nucleoside triphosphate hydrolases"/>
    <property type="match status" value="1"/>
</dbReference>
<comment type="catalytic activity">
    <reaction evidence="18">
        <text>GTP + H2O = GDP + phosphate + H(+)</text>
        <dbReference type="Rhea" id="RHEA:19669"/>
        <dbReference type="ChEBI" id="CHEBI:15377"/>
        <dbReference type="ChEBI" id="CHEBI:15378"/>
        <dbReference type="ChEBI" id="CHEBI:37565"/>
        <dbReference type="ChEBI" id="CHEBI:43474"/>
        <dbReference type="ChEBI" id="CHEBI:58189"/>
    </reaction>
    <physiologicalReaction direction="left-to-right" evidence="18">
        <dbReference type="Rhea" id="RHEA:19670"/>
    </physiologicalReaction>
</comment>
<evidence type="ECO:0000259" key="21">
    <source>
        <dbReference type="Pfam" id="PF04928"/>
    </source>
</evidence>
<evidence type="ECO:0000256" key="16">
    <source>
        <dbReference type="ARBA" id="ARBA00023136"/>
    </source>
</evidence>
<dbReference type="Gene3D" id="3.30.70.590">
    <property type="entry name" value="Poly(A) polymerase predicted RNA binding domain"/>
    <property type="match status" value="1"/>
</dbReference>
<keyword evidence="8" id="KW-0507">mRNA processing</keyword>
<dbReference type="AlphaFoldDB" id="A0A139ISC7"/>
<dbReference type="FunFam" id="3.30.460.10:FF:000002">
    <property type="entry name" value="Poly(A) polymerase alpha, putative"/>
    <property type="match status" value="1"/>
</dbReference>
<evidence type="ECO:0000256" key="2">
    <source>
        <dbReference type="ARBA" id="ARBA00001946"/>
    </source>
</evidence>
<evidence type="ECO:0000256" key="17">
    <source>
        <dbReference type="ARBA" id="ARBA00023242"/>
    </source>
</evidence>
<evidence type="ECO:0000256" key="14">
    <source>
        <dbReference type="ARBA" id="ARBA00022842"/>
    </source>
</evidence>
<keyword evidence="16" id="KW-0472">Membrane</keyword>
<dbReference type="FunFam" id="1.10.1410.10:FF:000001">
    <property type="entry name" value="Putative poly(A) polymerase gamma"/>
    <property type="match status" value="1"/>
</dbReference>
<dbReference type="Gene3D" id="3.30.450.190">
    <property type="match status" value="1"/>
</dbReference>
<dbReference type="Gene3D" id="1.10.1410.10">
    <property type="match status" value="1"/>
</dbReference>
<evidence type="ECO:0000256" key="15">
    <source>
        <dbReference type="ARBA" id="ARBA00023134"/>
    </source>
</evidence>
<feature type="compositionally biased region" description="Polar residues" evidence="19">
    <location>
        <begin position="1122"/>
        <end position="1131"/>
    </location>
</feature>
<evidence type="ECO:0000256" key="3">
    <source>
        <dbReference type="ARBA" id="ARBA00004123"/>
    </source>
</evidence>
<keyword evidence="15" id="KW-0342">GTP-binding</keyword>